<dbReference type="GO" id="GO:0046872">
    <property type="term" value="F:metal ion binding"/>
    <property type="evidence" value="ECO:0007669"/>
    <property type="project" value="UniProtKB-KW"/>
</dbReference>
<reference evidence="17" key="1">
    <citation type="submission" date="2020-04" db="EMBL/GenBank/DDBJ databases">
        <authorList>
            <person name="Alioto T."/>
            <person name="Alioto T."/>
            <person name="Gomez Garrido J."/>
        </authorList>
    </citation>
    <scope>NUCLEOTIDE SEQUENCE</scope>
    <source>
        <strain evidence="17">A484AB</strain>
    </source>
</reference>
<dbReference type="InterPro" id="IPR054734">
    <property type="entry name" value="PqqF-like_C_4"/>
</dbReference>
<dbReference type="GO" id="GO:0005739">
    <property type="term" value="C:mitochondrion"/>
    <property type="evidence" value="ECO:0007669"/>
    <property type="project" value="TreeGrafter"/>
</dbReference>
<dbReference type="GO" id="GO:0051603">
    <property type="term" value="P:proteolysis involved in protein catabolic process"/>
    <property type="evidence" value="ECO:0007669"/>
    <property type="project" value="TreeGrafter"/>
</dbReference>
<dbReference type="EC" id="3.4.24.56" evidence="8"/>
<dbReference type="InterPro" id="IPR032632">
    <property type="entry name" value="Peptidase_M16_M"/>
</dbReference>
<evidence type="ECO:0000256" key="5">
    <source>
        <dbReference type="ARBA" id="ARBA00022833"/>
    </source>
</evidence>
<proteinExistence type="inferred from homology"/>
<evidence type="ECO:0000259" key="16">
    <source>
        <dbReference type="Pfam" id="PF22456"/>
    </source>
</evidence>
<dbReference type="FunFam" id="3.30.830.10:FF:000004">
    <property type="entry name" value="Putative insulin-degrading enzyme"/>
    <property type="match status" value="1"/>
</dbReference>
<dbReference type="InterPro" id="IPR011765">
    <property type="entry name" value="Pept_M16_N"/>
</dbReference>
<dbReference type="EMBL" id="CACRXK020001491">
    <property type="protein sequence ID" value="CAB3989452.1"/>
    <property type="molecule type" value="Genomic_DNA"/>
</dbReference>
<comment type="catalytic activity">
    <reaction evidence="7">
        <text>Degradation of insulin, glucagon and other polypeptides. No action on proteins.</text>
        <dbReference type="EC" id="3.4.24.56"/>
    </reaction>
</comment>
<evidence type="ECO:0000256" key="9">
    <source>
        <dbReference type="ARBA" id="ARBA00070422"/>
    </source>
</evidence>
<gene>
    <name evidence="17" type="ORF">PACLA_8A088478</name>
</gene>
<evidence type="ECO:0000256" key="3">
    <source>
        <dbReference type="ARBA" id="ARBA00022723"/>
    </source>
</evidence>
<dbReference type="Pfam" id="PF22456">
    <property type="entry name" value="PqqF-like_C_4"/>
    <property type="match status" value="1"/>
</dbReference>
<protein>
    <recommendedName>
        <fullName evidence="9">Insulin-degrading enzyme</fullName>
        <ecNumber evidence="8">3.4.24.56</ecNumber>
    </recommendedName>
    <alternativeName>
        <fullName evidence="11">Insulin protease</fullName>
    </alternativeName>
    <alternativeName>
        <fullName evidence="10">Insulysin</fullName>
    </alternativeName>
</protein>
<evidence type="ECO:0000259" key="15">
    <source>
        <dbReference type="Pfam" id="PF16187"/>
    </source>
</evidence>
<evidence type="ECO:0000313" key="17">
    <source>
        <dbReference type="EMBL" id="CAB3989452.1"/>
    </source>
</evidence>
<dbReference type="FunFam" id="3.30.830.10:FF:000005">
    <property type="entry name" value="nardilysin isoform X1"/>
    <property type="match status" value="1"/>
</dbReference>
<sequence length="998" mass="115156">MTVEDKSSGFKVICDDITKSEGDDRSYRGLVLQNDMKILIVSDSNTEKAAASMDVHIGSMSDPDDIPGLAHFCEHMAFLGTKKFPEENKFTQFLSENSGSSNAFTSNEHTNFYFDVKHDSLESALEIFAEFFISPLFNENAKDREVNAVNSENDKNLKHDSWRLEQLNRSTVDPSHPFRKFCTGNKTTLETRPRELGIDVQKALLEFHEKYYSANIMSLTLIGKESLNELMDMVNNLFSPVINCNATVPSFEYHPYKQDQLQVRFEVVPVMDTRKLRLIFPFPDMSSRYKAKPEQYISHLIGHEADGSLLSYLKEQGWANALGAGAMEGAKGFMFFICDIELTESGLDHVDDIIASVFQYLKMLREIEPKDWIFKEVQALAAMHFRFKDKEKPVQLVTRVSKYLHHYGMNDVLSGAYLLSEIDKETVKQLLELLVPEKLRVFVVSKKFEESADQTEEWYGTKYSVKKIPSDVVKKWCDVELNEAFRMPKPNEFIATNFDIKPRTQEGKNVPEIIKNCPFMKVWFKQDDTFFVPKSCAYFQITSPLAYRDPLHCNMNRLFVMLLKDSLTEYAYDAELAGLNYNVNVSIYGINLSVGGYNDKQDTFMLKILQRMTNFVVDSRRFEILKEKAKRTLRNFRAQQPHHHAIYYTSYILEELAWSNDELLDAMTDITEEVFKKFIVELLKRIHIEVLLHGNLTKEEALDIASKAESVFQQNSCSKPLVPSQLTKHREVQLPDGANLLFEVENEVHKSCCLEIYYQCELQTLEGNMLLELFSKIIAESCFDILRTKEQLGYIVVSGVRRANGVQGLRFIIQSDKAPMYLDARVEHFLITMQEKLTEMENDELEKYKESLAVQRLEKPKKLSAECARYWSEITSQQYNFERDTTEVAFLRTIAKQQILDFFQKLISHSAERRHKLSVHVLPQNDETTDNEKTLQAEVLESIPDQDEKIDNLLNEANMTKLPPMRKIVDVTSLKSGLPLFPRVRPMVIVEPSNKSKL</sequence>
<evidence type="ECO:0000256" key="8">
    <source>
        <dbReference type="ARBA" id="ARBA00066874"/>
    </source>
</evidence>
<comment type="caution">
    <text evidence="17">The sequence shown here is derived from an EMBL/GenBank/DDBJ whole genome shotgun (WGS) entry which is preliminary data.</text>
</comment>
<keyword evidence="6" id="KW-0482">Metalloprotease</keyword>
<dbReference type="Pfam" id="PF16187">
    <property type="entry name" value="Peptidase_M16_M"/>
    <property type="match status" value="1"/>
</dbReference>
<keyword evidence="18" id="KW-1185">Reference proteome</keyword>
<keyword evidence="4" id="KW-0378">Hydrolase</keyword>
<dbReference type="InterPro" id="IPR050626">
    <property type="entry name" value="Peptidase_M16"/>
</dbReference>
<evidence type="ECO:0000313" key="18">
    <source>
        <dbReference type="Proteomes" id="UP001152795"/>
    </source>
</evidence>
<organism evidence="17 18">
    <name type="scientific">Paramuricea clavata</name>
    <name type="common">Red gorgonian</name>
    <name type="synonym">Violescent sea-whip</name>
    <dbReference type="NCBI Taxonomy" id="317549"/>
    <lineage>
        <taxon>Eukaryota</taxon>
        <taxon>Metazoa</taxon>
        <taxon>Cnidaria</taxon>
        <taxon>Anthozoa</taxon>
        <taxon>Octocorallia</taxon>
        <taxon>Malacalcyonacea</taxon>
        <taxon>Plexauridae</taxon>
        <taxon>Paramuricea</taxon>
    </lineage>
</organism>
<evidence type="ECO:0000256" key="1">
    <source>
        <dbReference type="ARBA" id="ARBA00007261"/>
    </source>
</evidence>
<evidence type="ECO:0000259" key="14">
    <source>
        <dbReference type="Pfam" id="PF05193"/>
    </source>
</evidence>
<evidence type="ECO:0000256" key="11">
    <source>
        <dbReference type="ARBA" id="ARBA00080349"/>
    </source>
</evidence>
<dbReference type="AlphaFoldDB" id="A0A7D9DP44"/>
<feature type="domain" description="Coenzyme PQQ synthesis protein F-like C-terminal lobe" evidence="16">
    <location>
        <begin position="773"/>
        <end position="871"/>
    </location>
</feature>
<dbReference type="GO" id="GO:0005829">
    <property type="term" value="C:cytosol"/>
    <property type="evidence" value="ECO:0007669"/>
    <property type="project" value="TreeGrafter"/>
</dbReference>
<dbReference type="GO" id="GO:0043171">
    <property type="term" value="P:peptide catabolic process"/>
    <property type="evidence" value="ECO:0007669"/>
    <property type="project" value="TreeGrafter"/>
</dbReference>
<dbReference type="SUPFAM" id="SSF63411">
    <property type="entry name" value="LuxS/MPP-like metallohydrolase"/>
    <property type="match status" value="4"/>
</dbReference>
<evidence type="ECO:0000256" key="6">
    <source>
        <dbReference type="ARBA" id="ARBA00023049"/>
    </source>
</evidence>
<dbReference type="InterPro" id="IPR001431">
    <property type="entry name" value="Pept_M16_Zn_BS"/>
</dbReference>
<evidence type="ECO:0000256" key="10">
    <source>
        <dbReference type="ARBA" id="ARBA00074992"/>
    </source>
</evidence>
<dbReference type="FunFam" id="3.30.830.10:FF:000003">
    <property type="entry name" value="Insulin-degrading enzyme"/>
    <property type="match status" value="1"/>
</dbReference>
<evidence type="ECO:0000256" key="7">
    <source>
        <dbReference type="ARBA" id="ARBA00052248"/>
    </source>
</evidence>
<dbReference type="InterPro" id="IPR007863">
    <property type="entry name" value="Peptidase_M16_C"/>
</dbReference>
<dbReference type="GO" id="GO:0004222">
    <property type="term" value="F:metalloendopeptidase activity"/>
    <property type="evidence" value="ECO:0007669"/>
    <property type="project" value="UniProtKB-EC"/>
</dbReference>
<feature type="domain" description="Peptidase M16 C-terminal" evidence="14">
    <location>
        <begin position="202"/>
        <end position="379"/>
    </location>
</feature>
<keyword evidence="3" id="KW-0479">Metal-binding</keyword>
<dbReference type="OrthoDB" id="952271at2759"/>
<comment type="similarity">
    <text evidence="1 12">Belongs to the peptidase M16 family.</text>
</comment>
<dbReference type="PROSITE" id="PS00143">
    <property type="entry name" value="INSULINASE"/>
    <property type="match status" value="1"/>
</dbReference>
<evidence type="ECO:0000259" key="13">
    <source>
        <dbReference type="Pfam" id="PF00675"/>
    </source>
</evidence>
<dbReference type="InterPro" id="IPR011249">
    <property type="entry name" value="Metalloenz_LuxS/M16"/>
</dbReference>
<keyword evidence="2" id="KW-0645">Protease</keyword>
<feature type="domain" description="Peptidase M16 middle/third" evidence="15">
    <location>
        <begin position="385"/>
        <end position="666"/>
    </location>
</feature>
<evidence type="ECO:0000256" key="4">
    <source>
        <dbReference type="ARBA" id="ARBA00022801"/>
    </source>
</evidence>
<dbReference type="PANTHER" id="PTHR43690:SF18">
    <property type="entry name" value="INSULIN-DEGRADING ENZYME-RELATED"/>
    <property type="match status" value="1"/>
</dbReference>
<dbReference type="Proteomes" id="UP001152795">
    <property type="component" value="Unassembled WGS sequence"/>
</dbReference>
<dbReference type="PANTHER" id="PTHR43690">
    <property type="entry name" value="NARDILYSIN"/>
    <property type="match status" value="1"/>
</dbReference>
<evidence type="ECO:0000256" key="2">
    <source>
        <dbReference type="ARBA" id="ARBA00022670"/>
    </source>
</evidence>
<accession>A0A7D9DP44</accession>
<feature type="domain" description="Peptidase M16 N-terminal" evidence="13">
    <location>
        <begin position="38"/>
        <end position="174"/>
    </location>
</feature>
<dbReference type="Pfam" id="PF05193">
    <property type="entry name" value="Peptidase_M16_C"/>
    <property type="match status" value="1"/>
</dbReference>
<dbReference type="Gene3D" id="3.30.830.10">
    <property type="entry name" value="Metalloenzyme, LuxS/M16 peptidase-like"/>
    <property type="match status" value="4"/>
</dbReference>
<evidence type="ECO:0000256" key="12">
    <source>
        <dbReference type="RuleBase" id="RU004447"/>
    </source>
</evidence>
<keyword evidence="5" id="KW-0862">Zinc</keyword>
<name>A0A7D9DP44_PARCT</name>
<dbReference type="Pfam" id="PF00675">
    <property type="entry name" value="Peptidase_M16"/>
    <property type="match status" value="1"/>
</dbReference>